<dbReference type="Pfam" id="PF07702">
    <property type="entry name" value="UTRA"/>
    <property type="match status" value="1"/>
</dbReference>
<name>A0A5C4J1E9_9ACTN</name>
<evidence type="ECO:0000256" key="1">
    <source>
        <dbReference type="ARBA" id="ARBA00023015"/>
    </source>
</evidence>
<proteinExistence type="predicted"/>
<evidence type="ECO:0000313" key="5">
    <source>
        <dbReference type="EMBL" id="TMQ83434.1"/>
    </source>
</evidence>
<evidence type="ECO:0000256" key="2">
    <source>
        <dbReference type="ARBA" id="ARBA00023125"/>
    </source>
</evidence>
<dbReference type="PANTHER" id="PTHR44846:SF17">
    <property type="entry name" value="GNTR-FAMILY TRANSCRIPTIONAL REGULATOR"/>
    <property type="match status" value="1"/>
</dbReference>
<sequence>MLDMLHKTCYDLYLLSSTDKRFSEEDGVTDDVSREKVSPRWRMVTDHMRTEILDGYYQPGQALPGEAQLASHYATSRPTVRKAIAQLAAEGLLSAAHGRGTFVRPRPDRRLIAIGHDPHPDLLSPEFDVIAAGWEPVDVPSDAEREHSGLGHRVPIPNPCGIAEAETLGIRRGHSVIYRYAFWQHAKVRTRVYIESNIPADLVAGIEPADYYAHLADTRGPLRWTTTVLAQMPSGDEISDLGMEPTGTPLLVVRRIMLAADGRPLEFTQLHAPGDRFEAASATDHEPDTEYTALHL</sequence>
<dbReference type="OrthoDB" id="3532720at2"/>
<dbReference type="SUPFAM" id="SSF46785">
    <property type="entry name" value="Winged helix' DNA-binding domain"/>
    <property type="match status" value="1"/>
</dbReference>
<dbReference type="SUPFAM" id="SSF64288">
    <property type="entry name" value="Chorismate lyase-like"/>
    <property type="match status" value="1"/>
</dbReference>
<dbReference type="EMBL" id="VCKW01000494">
    <property type="protein sequence ID" value="TMQ83434.1"/>
    <property type="molecule type" value="Genomic_DNA"/>
</dbReference>
<comment type="caution">
    <text evidence="5">The sequence shown here is derived from an EMBL/GenBank/DDBJ whole genome shotgun (WGS) entry which is preliminary data.</text>
</comment>
<dbReference type="CDD" id="cd07377">
    <property type="entry name" value="WHTH_GntR"/>
    <property type="match status" value="1"/>
</dbReference>
<dbReference type="GO" id="GO:0003700">
    <property type="term" value="F:DNA-binding transcription factor activity"/>
    <property type="evidence" value="ECO:0007669"/>
    <property type="project" value="InterPro"/>
</dbReference>
<dbReference type="InterPro" id="IPR050679">
    <property type="entry name" value="Bact_HTH_transcr_reg"/>
</dbReference>
<dbReference type="InterPro" id="IPR036390">
    <property type="entry name" value="WH_DNA-bd_sf"/>
</dbReference>
<dbReference type="PANTHER" id="PTHR44846">
    <property type="entry name" value="MANNOSYL-D-GLYCERATE TRANSPORT/METABOLISM SYSTEM REPRESSOR MNGR-RELATED"/>
    <property type="match status" value="1"/>
</dbReference>
<dbReference type="PRINTS" id="PR00035">
    <property type="entry name" value="HTHGNTR"/>
</dbReference>
<dbReference type="Proteomes" id="UP000309174">
    <property type="component" value="Unassembled WGS sequence"/>
</dbReference>
<dbReference type="GO" id="GO:0003677">
    <property type="term" value="F:DNA binding"/>
    <property type="evidence" value="ECO:0007669"/>
    <property type="project" value="UniProtKB-KW"/>
</dbReference>
<dbReference type="InterPro" id="IPR011663">
    <property type="entry name" value="UTRA"/>
</dbReference>
<evidence type="ECO:0000313" key="6">
    <source>
        <dbReference type="Proteomes" id="UP000309174"/>
    </source>
</evidence>
<keyword evidence="2" id="KW-0238">DNA-binding</keyword>
<dbReference type="SMART" id="SM00345">
    <property type="entry name" value="HTH_GNTR"/>
    <property type="match status" value="1"/>
</dbReference>
<keyword evidence="3" id="KW-0804">Transcription</keyword>
<organism evidence="5 6">
    <name type="scientific">Actinomadura soli</name>
    <dbReference type="NCBI Taxonomy" id="2508997"/>
    <lineage>
        <taxon>Bacteria</taxon>
        <taxon>Bacillati</taxon>
        <taxon>Actinomycetota</taxon>
        <taxon>Actinomycetes</taxon>
        <taxon>Streptosporangiales</taxon>
        <taxon>Thermomonosporaceae</taxon>
        <taxon>Actinomadura</taxon>
    </lineage>
</organism>
<keyword evidence="1" id="KW-0805">Transcription regulation</keyword>
<keyword evidence="6" id="KW-1185">Reference proteome</keyword>
<dbReference type="Gene3D" id="1.10.10.10">
    <property type="entry name" value="Winged helix-like DNA-binding domain superfamily/Winged helix DNA-binding domain"/>
    <property type="match status" value="1"/>
</dbReference>
<dbReference type="Pfam" id="PF00392">
    <property type="entry name" value="GntR"/>
    <property type="match status" value="1"/>
</dbReference>
<dbReference type="InterPro" id="IPR028978">
    <property type="entry name" value="Chorismate_lyase_/UTRA_dom_sf"/>
</dbReference>
<evidence type="ECO:0000256" key="3">
    <source>
        <dbReference type="ARBA" id="ARBA00023163"/>
    </source>
</evidence>
<dbReference type="PROSITE" id="PS50949">
    <property type="entry name" value="HTH_GNTR"/>
    <property type="match status" value="1"/>
</dbReference>
<accession>A0A5C4J1E9</accession>
<dbReference type="GO" id="GO:0045892">
    <property type="term" value="P:negative regulation of DNA-templated transcription"/>
    <property type="evidence" value="ECO:0007669"/>
    <property type="project" value="TreeGrafter"/>
</dbReference>
<protein>
    <submittedName>
        <fullName evidence="5">GntR family transcriptional regulator</fullName>
    </submittedName>
</protein>
<feature type="domain" description="HTH gntR-type" evidence="4">
    <location>
        <begin position="38"/>
        <end position="106"/>
    </location>
</feature>
<gene>
    <name evidence="5" type="ORF">ETD83_41105</name>
</gene>
<evidence type="ECO:0000259" key="4">
    <source>
        <dbReference type="PROSITE" id="PS50949"/>
    </source>
</evidence>
<dbReference type="InterPro" id="IPR000524">
    <property type="entry name" value="Tscrpt_reg_HTH_GntR"/>
</dbReference>
<dbReference type="Gene3D" id="3.40.1410.10">
    <property type="entry name" value="Chorismate lyase-like"/>
    <property type="match status" value="1"/>
</dbReference>
<dbReference type="SMART" id="SM00866">
    <property type="entry name" value="UTRA"/>
    <property type="match status" value="1"/>
</dbReference>
<dbReference type="AlphaFoldDB" id="A0A5C4J1E9"/>
<dbReference type="InterPro" id="IPR036388">
    <property type="entry name" value="WH-like_DNA-bd_sf"/>
</dbReference>
<reference evidence="5 6" key="1">
    <citation type="submission" date="2019-05" db="EMBL/GenBank/DDBJ databases">
        <title>Draft genome sequence of Actinomadura sp. 14C53.</title>
        <authorList>
            <person name="Saricaoglu S."/>
            <person name="Isik K."/>
        </authorList>
    </citation>
    <scope>NUCLEOTIDE SEQUENCE [LARGE SCALE GENOMIC DNA]</scope>
    <source>
        <strain evidence="5 6">14C53</strain>
    </source>
</reference>